<feature type="repeat" description="ANK" evidence="3">
    <location>
        <begin position="962"/>
        <end position="986"/>
    </location>
</feature>
<evidence type="ECO:0000313" key="6">
    <source>
        <dbReference type="Proteomes" id="UP000288168"/>
    </source>
</evidence>
<keyword evidence="6" id="KW-1185">Reference proteome</keyword>
<dbReference type="Gene3D" id="1.25.40.20">
    <property type="entry name" value="Ankyrin repeat-containing domain"/>
    <property type="match status" value="3"/>
</dbReference>
<keyword evidence="2 3" id="KW-0040">ANK repeat</keyword>
<dbReference type="SMART" id="SM00248">
    <property type="entry name" value="ANK"/>
    <property type="match status" value="12"/>
</dbReference>
<dbReference type="InterPro" id="IPR036770">
    <property type="entry name" value="Ankyrin_rpt-contain_sf"/>
</dbReference>
<evidence type="ECO:0000256" key="3">
    <source>
        <dbReference type="PROSITE-ProRule" id="PRU00023"/>
    </source>
</evidence>
<feature type="compositionally biased region" description="Acidic residues" evidence="4">
    <location>
        <begin position="1101"/>
        <end position="1122"/>
    </location>
</feature>
<sequence length="1130" mass="126716">MVEKSTDETKYRPKGRACQLIWLQKSGTVNDQTFSSFAITPAKHQEVITTSSRSKDWLTESLEPNQKDNPLLFLGRTGHETTTSLTAFFAVSGFVLQFVGLRGMHWSASIGQLIATLTMTIIRVSIRKNLAVFPKSYSLHPEHELDWLALTLLSKDDDESCLLSSSSSSTSEEKPKDGHDVSWQKGTQGPDWMDALCLDEKLLFSTEDHKLMSTTYRQGLTTSTLNKVVQLRRDLGKLADWPGVASQEAISTARAIEIALDELSGTFEQDLGQDTGRFSWRMRIGNDWIDFHVERSGRNWKALADEIDAALSLWIYHIKFTKPSGPGIATELSTAEQDDSWLRTKGETPRRSLRLLGSSSKRLEQDLRWWVPDQEFLSVIQAETGIDAAKTSSDDFEYAIGCCEFTSEAQRLTFVPKDESGTQKPAAFAVETYDSLQTLLAQHMFTIFMFALANIMSKPIPGQATMKHDDPSNKVGSSRWNKFSLHHDAISSLAQKVQAVGFGNLESIYLSIIPPLSAANKLPEVETVVYWTQQHAAVHEHRGNWTDAVEAYRWLFGRARCFPERRILNIKATALLLAGRAHIRWLFETEKERLLEQRLHNQDLEKLLVELNNDWESEKPAGTPTDLDHFLGHFLDMRKLIVFGSIKPPKHLEASLRFGALHQKVMEDDPIISTEERRHINQQDILGLTPLHYAILYTVYPVVDSLAANGAEMNTTDIRGRTPLHHLCRSNHPTDDWMYVMLRWGVKIDVQDVDGLTPLHLAALHNLESHARLLLEAGANFNLADKAGYSPLLWAAHGGSRRVAEMLMELLGEKERDEKLGRIRDNHGRTALHVAAMSGQASFIEWLVSLHGLSTLVQTKDESGHTPIHLAAEAGKEDTVDQLLRLGSDPRVQDPAGTTPMHLAAVHGYTDIIRMLFDADGTEYLPEFKYGQTPLHVAVRVGDIDTVKLLVTKGISVNSVYSGRTALDFAVEDGHDEIIRFLLSRSDLRLKDEEGNTLLHSTAKKGRVQLFQLILDSWAEEIDINATNEDGNTPLHLAAEEGQSHMVNFLVEVGKCDKTPRNNDGDGPLEIAEYLGHQDVVDLLTRKFGVERRARAWSVESGEDEEDEEEEEEEDEVEDEEGGGPAERSS</sequence>
<evidence type="ECO:0000313" key="5">
    <source>
        <dbReference type="EMBL" id="RSL49576.1"/>
    </source>
</evidence>
<feature type="repeat" description="ANK" evidence="3">
    <location>
        <begin position="827"/>
        <end position="849"/>
    </location>
</feature>
<feature type="repeat" description="ANK" evidence="3">
    <location>
        <begin position="896"/>
        <end position="918"/>
    </location>
</feature>
<feature type="repeat" description="ANK" evidence="3">
    <location>
        <begin position="754"/>
        <end position="786"/>
    </location>
</feature>
<accession>A0A428P988</accession>
<dbReference type="EMBL" id="NKCI01000177">
    <property type="protein sequence ID" value="RSL49576.1"/>
    <property type="molecule type" value="Genomic_DNA"/>
</dbReference>
<organism evidence="5 6">
    <name type="scientific">Fusarium duplospermum</name>
    <dbReference type="NCBI Taxonomy" id="1325734"/>
    <lineage>
        <taxon>Eukaryota</taxon>
        <taxon>Fungi</taxon>
        <taxon>Dikarya</taxon>
        <taxon>Ascomycota</taxon>
        <taxon>Pezizomycotina</taxon>
        <taxon>Sordariomycetes</taxon>
        <taxon>Hypocreomycetidae</taxon>
        <taxon>Hypocreales</taxon>
        <taxon>Nectriaceae</taxon>
        <taxon>Fusarium</taxon>
        <taxon>Fusarium solani species complex</taxon>
    </lineage>
</organism>
<dbReference type="Pfam" id="PF00023">
    <property type="entry name" value="Ank"/>
    <property type="match status" value="2"/>
</dbReference>
<dbReference type="InterPro" id="IPR002110">
    <property type="entry name" value="Ankyrin_rpt"/>
</dbReference>
<dbReference type="STRING" id="1325734.A0A428P988"/>
<dbReference type="Pfam" id="PF13637">
    <property type="entry name" value="Ank_4"/>
    <property type="match status" value="1"/>
</dbReference>
<keyword evidence="1" id="KW-0677">Repeat</keyword>
<feature type="compositionally biased region" description="Basic and acidic residues" evidence="4">
    <location>
        <begin position="171"/>
        <end position="182"/>
    </location>
</feature>
<evidence type="ECO:0000256" key="1">
    <source>
        <dbReference type="ARBA" id="ARBA00022737"/>
    </source>
</evidence>
<evidence type="ECO:0000256" key="4">
    <source>
        <dbReference type="SAM" id="MobiDB-lite"/>
    </source>
</evidence>
<name>A0A428P988_9HYPO</name>
<dbReference type="Pfam" id="PF12796">
    <property type="entry name" value="Ank_2"/>
    <property type="match status" value="3"/>
</dbReference>
<feature type="repeat" description="ANK" evidence="3">
    <location>
        <begin position="719"/>
        <end position="753"/>
    </location>
</feature>
<comment type="caution">
    <text evidence="5">The sequence shown here is derived from an EMBL/GenBank/DDBJ whole genome shotgun (WGS) entry which is preliminary data.</text>
</comment>
<feature type="repeat" description="ANK" evidence="3">
    <location>
        <begin position="1030"/>
        <end position="1054"/>
    </location>
</feature>
<dbReference type="PRINTS" id="PR01415">
    <property type="entry name" value="ANKYRIN"/>
</dbReference>
<evidence type="ECO:0000256" key="2">
    <source>
        <dbReference type="ARBA" id="ARBA00023043"/>
    </source>
</evidence>
<dbReference type="PROSITE" id="PS50297">
    <property type="entry name" value="ANK_REP_REGION"/>
    <property type="match status" value="8"/>
</dbReference>
<dbReference type="Proteomes" id="UP000288168">
    <property type="component" value="Unassembled WGS sequence"/>
</dbReference>
<feature type="repeat" description="ANK" evidence="3">
    <location>
        <begin position="930"/>
        <end position="962"/>
    </location>
</feature>
<reference evidence="5 6" key="1">
    <citation type="submission" date="2017-06" db="EMBL/GenBank/DDBJ databases">
        <title>Comparative genomic analysis of Ambrosia Fusariam Clade fungi.</title>
        <authorList>
            <person name="Stajich J.E."/>
            <person name="Carrillo J."/>
            <person name="Kijimoto T."/>
            <person name="Eskalen A."/>
            <person name="O'Donnell K."/>
            <person name="Kasson M."/>
        </authorList>
    </citation>
    <scope>NUCLEOTIDE SEQUENCE [LARGE SCALE GENOMIC DNA]</scope>
    <source>
        <strain evidence="5 6">NRRL62584</strain>
    </source>
</reference>
<dbReference type="PROSITE" id="PS50088">
    <property type="entry name" value="ANK_REPEAT"/>
    <property type="match status" value="9"/>
</dbReference>
<feature type="repeat" description="ANK" evidence="3">
    <location>
        <begin position="686"/>
        <end position="718"/>
    </location>
</feature>
<gene>
    <name evidence="5" type="ORF">CEP54_012370</name>
</gene>
<proteinExistence type="predicted"/>
<dbReference type="AlphaFoldDB" id="A0A428P988"/>
<dbReference type="SUPFAM" id="SSF48403">
    <property type="entry name" value="Ankyrin repeat"/>
    <property type="match status" value="1"/>
</dbReference>
<feature type="repeat" description="ANK" evidence="3">
    <location>
        <begin position="863"/>
        <end position="895"/>
    </location>
</feature>
<dbReference type="OrthoDB" id="194358at2759"/>
<feature type="region of interest" description="Disordered" evidence="4">
    <location>
        <begin position="163"/>
        <end position="187"/>
    </location>
</feature>
<dbReference type="PANTHER" id="PTHR24171">
    <property type="entry name" value="ANKYRIN REPEAT DOMAIN-CONTAINING PROTEIN 39-RELATED"/>
    <property type="match status" value="1"/>
</dbReference>
<protein>
    <submittedName>
        <fullName evidence="5">Uncharacterized protein</fullName>
    </submittedName>
</protein>
<feature type="region of interest" description="Disordered" evidence="4">
    <location>
        <begin position="1095"/>
        <end position="1130"/>
    </location>
</feature>